<evidence type="ECO:0000313" key="3">
    <source>
        <dbReference type="Proteomes" id="UP000235746"/>
    </source>
</evidence>
<organism evidence="2 3">
    <name type="scientific">Vibrio lentus</name>
    <dbReference type="NCBI Taxonomy" id="136468"/>
    <lineage>
        <taxon>Bacteria</taxon>
        <taxon>Pseudomonadati</taxon>
        <taxon>Pseudomonadota</taxon>
        <taxon>Gammaproteobacteria</taxon>
        <taxon>Vibrionales</taxon>
        <taxon>Vibrionaceae</taxon>
        <taxon>Vibrio</taxon>
    </lineage>
</organism>
<feature type="region of interest" description="Disordered" evidence="1">
    <location>
        <begin position="1"/>
        <end position="24"/>
    </location>
</feature>
<proteinExistence type="predicted"/>
<evidence type="ECO:0000313" key="2">
    <source>
        <dbReference type="EMBL" id="PML59450.1"/>
    </source>
</evidence>
<dbReference type="Proteomes" id="UP000235746">
    <property type="component" value="Unassembled WGS sequence"/>
</dbReference>
<comment type="caution">
    <text evidence="2">The sequence shown here is derived from an EMBL/GenBank/DDBJ whole genome shotgun (WGS) entry which is preliminary data.</text>
</comment>
<accession>A0A2N7IMI7</accession>
<feature type="compositionally biased region" description="Polar residues" evidence="1">
    <location>
        <begin position="1"/>
        <end position="16"/>
    </location>
</feature>
<evidence type="ECO:0000256" key="1">
    <source>
        <dbReference type="SAM" id="MobiDB-lite"/>
    </source>
</evidence>
<gene>
    <name evidence="2" type="ORF">BCT74_02615</name>
</gene>
<sequence length="131" mass="14919">MTQFTSDNAKAMQTKSVESRNRRKALQKELLKDGDKVLKELLNHNIDMSGLTIDSRVLVDIYKDVLLAQLKHKHNVELLMLKSELDELKKETESTSNVKTLTEPTDIWAAMDAGLIALNDDDKKALRLWAQ</sequence>
<protein>
    <submittedName>
        <fullName evidence="2">Uncharacterized protein</fullName>
    </submittedName>
</protein>
<dbReference type="RefSeq" id="WP_102558409.1">
    <property type="nucleotide sequence ID" value="NZ_MCYL01000002.1"/>
</dbReference>
<dbReference type="AlphaFoldDB" id="A0A2N7IMI7"/>
<reference evidence="3" key="1">
    <citation type="submission" date="2016-07" db="EMBL/GenBank/DDBJ databases">
        <title>Nontailed viruses are major unrecognized killers of bacteria in the ocean.</title>
        <authorList>
            <person name="Kauffman K."/>
            <person name="Hussain F."/>
            <person name="Yang J."/>
            <person name="Arevalo P."/>
            <person name="Brown J."/>
            <person name="Cutler M."/>
            <person name="Kelly L."/>
            <person name="Polz M.F."/>
        </authorList>
    </citation>
    <scope>NUCLEOTIDE SEQUENCE [LARGE SCALE GENOMIC DNA]</scope>
    <source>
        <strain evidence="3">10N.261.51.B8</strain>
    </source>
</reference>
<dbReference type="EMBL" id="MCYL01000002">
    <property type="protein sequence ID" value="PML59450.1"/>
    <property type="molecule type" value="Genomic_DNA"/>
</dbReference>
<name>A0A2N7IMI7_9VIBR</name>